<organism evidence="3 4">
    <name type="scientific">Tropilaelaps mercedesae</name>
    <dbReference type="NCBI Taxonomy" id="418985"/>
    <lineage>
        <taxon>Eukaryota</taxon>
        <taxon>Metazoa</taxon>
        <taxon>Ecdysozoa</taxon>
        <taxon>Arthropoda</taxon>
        <taxon>Chelicerata</taxon>
        <taxon>Arachnida</taxon>
        <taxon>Acari</taxon>
        <taxon>Parasitiformes</taxon>
        <taxon>Mesostigmata</taxon>
        <taxon>Gamasina</taxon>
        <taxon>Dermanyssoidea</taxon>
        <taxon>Laelapidae</taxon>
        <taxon>Tropilaelaps</taxon>
    </lineage>
</organism>
<feature type="region of interest" description="Disordered" evidence="1">
    <location>
        <begin position="1"/>
        <end position="22"/>
    </location>
</feature>
<dbReference type="OrthoDB" id="6433652at2759"/>
<accession>A0A1V9WZ94</accession>
<feature type="domain" description="Neurotransmitter-gated ion-channel ligand-binding" evidence="2">
    <location>
        <begin position="25"/>
        <end position="76"/>
    </location>
</feature>
<dbReference type="InterPro" id="IPR006202">
    <property type="entry name" value="Neur_chan_lig-bd"/>
</dbReference>
<dbReference type="STRING" id="418985.A0A1V9WZ94"/>
<dbReference type="Pfam" id="PF02931">
    <property type="entry name" value="Neur_chan_LBD"/>
    <property type="match status" value="1"/>
</dbReference>
<dbReference type="GO" id="GO:0016020">
    <property type="term" value="C:membrane"/>
    <property type="evidence" value="ECO:0007669"/>
    <property type="project" value="InterPro"/>
</dbReference>
<keyword evidence="3" id="KW-0675">Receptor</keyword>
<dbReference type="AlphaFoldDB" id="A0A1V9WZ94"/>
<dbReference type="InterPro" id="IPR036734">
    <property type="entry name" value="Neur_chan_lig-bd_sf"/>
</dbReference>
<evidence type="ECO:0000313" key="3">
    <source>
        <dbReference type="EMBL" id="OQR66436.1"/>
    </source>
</evidence>
<protein>
    <submittedName>
        <fullName evidence="3">Nicotinic acetylcholine receptor</fullName>
    </submittedName>
</protein>
<evidence type="ECO:0000256" key="1">
    <source>
        <dbReference type="SAM" id="MobiDB-lite"/>
    </source>
</evidence>
<feature type="compositionally biased region" description="Low complexity" evidence="1">
    <location>
        <begin position="1"/>
        <end position="11"/>
    </location>
</feature>
<feature type="compositionally biased region" description="Basic and acidic residues" evidence="1">
    <location>
        <begin position="13"/>
        <end position="22"/>
    </location>
</feature>
<proteinExistence type="predicted"/>
<keyword evidence="4" id="KW-1185">Reference proteome</keyword>
<dbReference type="EMBL" id="MNPL01032487">
    <property type="protein sequence ID" value="OQR66436.1"/>
    <property type="molecule type" value="Genomic_DNA"/>
</dbReference>
<dbReference type="GO" id="GO:0005230">
    <property type="term" value="F:extracellular ligand-gated monoatomic ion channel activity"/>
    <property type="evidence" value="ECO:0007669"/>
    <property type="project" value="InterPro"/>
</dbReference>
<dbReference type="SUPFAM" id="SSF63712">
    <property type="entry name" value="Nicotinic receptor ligand binding domain-like"/>
    <property type="match status" value="1"/>
</dbReference>
<evidence type="ECO:0000313" key="4">
    <source>
        <dbReference type="Proteomes" id="UP000192247"/>
    </source>
</evidence>
<comment type="caution">
    <text evidence="3">The sequence shown here is derived from an EMBL/GenBank/DDBJ whole genome shotgun (WGS) entry which is preliminary data.</text>
</comment>
<reference evidence="3 4" key="1">
    <citation type="journal article" date="2017" name="Gigascience">
        <title>Draft genome of the honey bee ectoparasitic mite, Tropilaelaps mercedesae, is shaped by the parasitic life history.</title>
        <authorList>
            <person name="Dong X."/>
            <person name="Armstrong S.D."/>
            <person name="Xia D."/>
            <person name="Makepeace B.L."/>
            <person name="Darby A.C."/>
            <person name="Kadowaki T."/>
        </authorList>
    </citation>
    <scope>NUCLEOTIDE SEQUENCE [LARGE SCALE GENOMIC DNA]</scope>
    <source>
        <strain evidence="3">Wuxi-XJTLU</strain>
    </source>
</reference>
<dbReference type="Proteomes" id="UP000192247">
    <property type="component" value="Unassembled WGS sequence"/>
</dbReference>
<sequence length="119" mass="13577">MLLLRTDAATDTADDKTESLGGPHEKRLLNDLLANYNVLERPVANESEPLLLSFGLMLQQIIDVVRFLQNFTTVSCMPYYSHSVDAHSYLTRTPSVLDVVYCRTPRTFFMWLYITLTDG</sequence>
<name>A0A1V9WZ94_9ACAR</name>
<dbReference type="Gene3D" id="2.70.170.10">
    <property type="entry name" value="Neurotransmitter-gated ion-channel ligand-binding domain"/>
    <property type="match status" value="1"/>
</dbReference>
<gene>
    <name evidence="3" type="ORF">BIW11_04981</name>
</gene>
<dbReference type="InParanoid" id="A0A1V9WZ94"/>
<evidence type="ECO:0000259" key="2">
    <source>
        <dbReference type="Pfam" id="PF02931"/>
    </source>
</evidence>